<feature type="transmembrane region" description="Helical" evidence="6">
    <location>
        <begin position="91"/>
        <end position="113"/>
    </location>
</feature>
<keyword evidence="5 6" id="KW-0472">Membrane</keyword>
<feature type="transmembrane region" description="Helical" evidence="6">
    <location>
        <begin position="230"/>
        <end position="256"/>
    </location>
</feature>
<evidence type="ECO:0000256" key="1">
    <source>
        <dbReference type="ARBA" id="ARBA00004141"/>
    </source>
</evidence>
<dbReference type="Pfam" id="PF00939">
    <property type="entry name" value="Na_sulph_symp"/>
    <property type="match status" value="1"/>
</dbReference>
<organism evidence="7 8">
    <name type="scientific">Ruminococcus turbiniformis</name>
    <dbReference type="NCBI Taxonomy" id="2881258"/>
    <lineage>
        <taxon>Bacteria</taxon>
        <taxon>Bacillati</taxon>
        <taxon>Bacillota</taxon>
        <taxon>Clostridia</taxon>
        <taxon>Eubacteriales</taxon>
        <taxon>Oscillospiraceae</taxon>
        <taxon>Ruminococcus</taxon>
    </lineage>
</organism>
<accession>A0ABS8G1B7</accession>
<evidence type="ECO:0000256" key="6">
    <source>
        <dbReference type="SAM" id="Phobius"/>
    </source>
</evidence>
<feature type="transmembrane region" description="Helical" evidence="6">
    <location>
        <begin position="372"/>
        <end position="393"/>
    </location>
</feature>
<name>A0ABS8G1B7_9FIRM</name>
<keyword evidence="4 6" id="KW-1133">Transmembrane helix</keyword>
<feature type="transmembrane region" description="Helical" evidence="6">
    <location>
        <begin position="436"/>
        <end position="455"/>
    </location>
</feature>
<dbReference type="RefSeq" id="WP_227708461.1">
    <property type="nucleotide sequence ID" value="NZ_JAJEQX010000026.1"/>
</dbReference>
<dbReference type="EMBL" id="JAJEQX010000026">
    <property type="protein sequence ID" value="MCC2255388.1"/>
    <property type="molecule type" value="Genomic_DNA"/>
</dbReference>
<keyword evidence="3 6" id="KW-0812">Transmembrane</keyword>
<feature type="transmembrane region" description="Helical" evidence="6">
    <location>
        <begin position="309"/>
        <end position="326"/>
    </location>
</feature>
<dbReference type="InterPro" id="IPR030676">
    <property type="entry name" value="CitT-rel"/>
</dbReference>
<comment type="subcellular location">
    <subcellularLocation>
        <location evidence="1">Membrane</location>
        <topology evidence="1">Multi-pass membrane protein</topology>
    </subcellularLocation>
</comment>
<feature type="transmembrane region" description="Helical" evidence="6">
    <location>
        <begin position="183"/>
        <end position="210"/>
    </location>
</feature>
<evidence type="ECO:0000256" key="3">
    <source>
        <dbReference type="ARBA" id="ARBA00022692"/>
    </source>
</evidence>
<evidence type="ECO:0000256" key="4">
    <source>
        <dbReference type="ARBA" id="ARBA00022989"/>
    </source>
</evidence>
<reference evidence="7 8" key="1">
    <citation type="submission" date="2021-10" db="EMBL/GenBank/DDBJ databases">
        <title>Anaerobic single-cell dispensing facilitates the cultivation of human gut bacteria.</title>
        <authorList>
            <person name="Afrizal A."/>
        </authorList>
    </citation>
    <scope>NUCLEOTIDE SEQUENCE [LARGE SCALE GENOMIC DNA]</scope>
    <source>
        <strain evidence="7 8">CLA-AA-H200</strain>
    </source>
</reference>
<gene>
    <name evidence="7" type="ORF">LKD70_13345</name>
</gene>
<dbReference type="Proteomes" id="UP001198151">
    <property type="component" value="Unassembled WGS sequence"/>
</dbReference>
<proteinExistence type="inferred from homology"/>
<feature type="transmembrane region" description="Helical" evidence="6">
    <location>
        <begin position="285"/>
        <end position="303"/>
    </location>
</feature>
<evidence type="ECO:0000313" key="8">
    <source>
        <dbReference type="Proteomes" id="UP001198151"/>
    </source>
</evidence>
<feature type="transmembrane region" description="Helical" evidence="6">
    <location>
        <begin position="400"/>
        <end position="424"/>
    </location>
</feature>
<comment type="caution">
    <text evidence="7">The sequence shown here is derived from an EMBL/GenBank/DDBJ whole genome shotgun (WGS) entry which is preliminary data.</text>
</comment>
<comment type="similarity">
    <text evidence="2">Belongs to the SLC13A/DASS transporter (TC 2.A.47) family. DIT1 subfamily.</text>
</comment>
<evidence type="ECO:0000313" key="7">
    <source>
        <dbReference type="EMBL" id="MCC2255388.1"/>
    </source>
</evidence>
<dbReference type="PANTHER" id="PTHR42826">
    <property type="entry name" value="DICARBOXYLATE TRANSPORTER 2.1, CHLOROPLASTIC"/>
    <property type="match status" value="1"/>
</dbReference>
<feature type="transmembrane region" description="Helical" evidence="6">
    <location>
        <begin position="462"/>
        <end position="483"/>
    </location>
</feature>
<keyword evidence="8" id="KW-1185">Reference proteome</keyword>
<protein>
    <submittedName>
        <fullName evidence="7">Anion permease</fullName>
    </submittedName>
</protein>
<feature type="transmembrane region" description="Helical" evidence="6">
    <location>
        <begin position="333"/>
        <end position="352"/>
    </location>
</feature>
<sequence length="487" mass="52731">MKKRNGLIFAFIVAVIFYVMAFTVNPGADSPLSPASFIYAGVFLAVIILLLTGALADWVVVLGASSLMILTDAICRKAGVYQEEVFNMTGLFGAFSGSTIWLIIMVFALSAGIGKSGLLNRIAIAILSVFPPTYNGAVLAMMCTGTVLSPLIPSVNAKVNILIPFATSTTEEMKMKPRSKGALGLFAACYLPAYLGGNAFFTGSVYVSVICGFITSYATSLNAEGAAFDFVSWFVASSIWFVILLVGTYIFCAIVCRPAEKVEFSKTFFKERLKELGPMKREEKIAASVLVIALVLWSTSSFHGMDTGMIGWAAICIMCALGLLEPSDFNTKIPWSLVIFIGSLLGMANYMSSLGWSEVIAGVLGPVLEPVVASPWIFVPFICIFTYLLRFLIIEQNTALVVVMAIFGGLMNAAGINLYVIIFVEFMSSMCWTVPYMNPFAMATLGVAGEKYVTFPEMRKASFLYMIVNLIGCTASIPLWYMLGYLG</sequence>
<evidence type="ECO:0000256" key="2">
    <source>
        <dbReference type="ARBA" id="ARBA00007349"/>
    </source>
</evidence>
<feature type="transmembrane region" description="Helical" evidence="6">
    <location>
        <begin position="37"/>
        <end position="70"/>
    </location>
</feature>
<evidence type="ECO:0000256" key="5">
    <source>
        <dbReference type="ARBA" id="ARBA00023136"/>
    </source>
</evidence>
<dbReference type="InterPro" id="IPR001898">
    <property type="entry name" value="SLC13A/DASS"/>
</dbReference>